<protein>
    <submittedName>
        <fullName evidence="2">Uncharacterized protein</fullName>
    </submittedName>
</protein>
<reference evidence="2 3" key="1">
    <citation type="submission" date="2020-08" db="EMBL/GenBank/DDBJ databases">
        <title>Sequencing the genomes of 1000 actinobacteria strains.</title>
        <authorList>
            <person name="Klenk H.-P."/>
        </authorList>
    </citation>
    <scope>NUCLEOTIDE SEQUENCE [LARGE SCALE GENOMIC DNA]</scope>
    <source>
        <strain evidence="2 3">DSM 45084</strain>
    </source>
</reference>
<dbReference type="Proteomes" id="UP000542674">
    <property type="component" value="Unassembled WGS sequence"/>
</dbReference>
<feature type="region of interest" description="Disordered" evidence="1">
    <location>
        <begin position="550"/>
        <end position="571"/>
    </location>
</feature>
<evidence type="ECO:0000256" key="1">
    <source>
        <dbReference type="SAM" id="MobiDB-lite"/>
    </source>
</evidence>
<accession>A0A7W7T2H1</accession>
<comment type="caution">
    <text evidence="2">The sequence shown here is derived from an EMBL/GenBank/DDBJ whole genome shotgun (WGS) entry which is preliminary data.</text>
</comment>
<feature type="region of interest" description="Disordered" evidence="1">
    <location>
        <begin position="195"/>
        <end position="216"/>
    </location>
</feature>
<dbReference type="RefSeq" id="WP_184668836.1">
    <property type="nucleotide sequence ID" value="NZ_BAABAI010000018.1"/>
</dbReference>
<proteinExistence type="predicted"/>
<keyword evidence="3" id="KW-1185">Reference proteome</keyword>
<sequence length="571" mass="61202">MTDVDRRVAASRMIGHDHTVLGEVIAAQGVLLRASDPDLVALARLAVHRTSLHLHNDWIPERLPAVWAAVGRFDHAEELAGSVSQFFGAGPLVGLAETAMTMGDRDRASRVLDAIGNSGSRARLCARSAHMALDRADDGDAAAWYAESESPMAQRRDDYDAETLAHVAAVAARLGRTAVAATHCAGIQGRLAHTSEWTTESGDGEPDRSEPSDTTTLSRIDANEASAVAAALGRGGLVDHAWSVTSEIDDPEYREYALFDVARTLAATDPDAPEEFARHTGAVEYLAARLAGVAVVAGRRSERQGVDRPFAEVDAALRRRPDSAEREYVTRASAVALASVRYDERVEAAVAGLLSAGDIGGAVGVVSALARRAETGHATRLIASVEQAARTASTGIDDERPRWWAEVLVDFRDFDRAEHLIRSFPSAGARAESLASLVEGLLADGAVDRAELLLAEITTVGAQRRPRLELIRALLDRDRPDRAVRQARSAPPPLHRAAALTLVAVRTRRLDPLDEALATVQDTTDHDTRMKVVATILFVPRPNSATVRASWSCGRGCGPPPPGDRDERPGR</sequence>
<dbReference type="EMBL" id="JACHJS010000001">
    <property type="protein sequence ID" value="MBB4965338.1"/>
    <property type="molecule type" value="Genomic_DNA"/>
</dbReference>
<name>A0A7W7T2H1_9PSEU</name>
<organism evidence="2 3">
    <name type="scientific">Saccharothrix violaceirubra</name>
    <dbReference type="NCBI Taxonomy" id="413306"/>
    <lineage>
        <taxon>Bacteria</taxon>
        <taxon>Bacillati</taxon>
        <taxon>Actinomycetota</taxon>
        <taxon>Actinomycetes</taxon>
        <taxon>Pseudonocardiales</taxon>
        <taxon>Pseudonocardiaceae</taxon>
        <taxon>Saccharothrix</taxon>
    </lineage>
</organism>
<evidence type="ECO:0000313" key="2">
    <source>
        <dbReference type="EMBL" id="MBB4965338.1"/>
    </source>
</evidence>
<evidence type="ECO:0000313" key="3">
    <source>
        <dbReference type="Proteomes" id="UP000542674"/>
    </source>
</evidence>
<dbReference type="AlphaFoldDB" id="A0A7W7T2H1"/>
<gene>
    <name evidence="2" type="ORF">F4559_002697</name>
</gene>